<accession>A0A117IWV9</accession>
<dbReference type="Gene3D" id="1.10.1200.10">
    <property type="entry name" value="ACP-like"/>
    <property type="match status" value="1"/>
</dbReference>
<keyword evidence="5" id="KW-1185">Reference proteome</keyword>
<dbReference type="OrthoDB" id="2455700at2"/>
<dbReference type="GO" id="GO:0031177">
    <property type="term" value="F:phosphopantetheine binding"/>
    <property type="evidence" value="ECO:0007669"/>
    <property type="project" value="InterPro"/>
</dbReference>
<sequence>MSGTRPQPPAVTTDEVRDSVAAVLGVPSAEIGDDTDLVGLGLDSLRMMRLSGRWRRSGLKADFGSLAAEPTVRAWARCLSRAAAEAGPAGDGGPQR</sequence>
<evidence type="ECO:0000313" key="5">
    <source>
        <dbReference type="Proteomes" id="UP000054011"/>
    </source>
</evidence>
<reference evidence="4 5" key="1">
    <citation type="submission" date="2015-11" db="EMBL/GenBank/DDBJ databases">
        <title>Genome-wide analysis reveals the secondary metabolome in Streptomyces kanasensis ZX01.</title>
        <authorList>
            <person name="Zhang G."/>
            <person name="Han L."/>
            <person name="Feng J."/>
            <person name="Zhang X."/>
        </authorList>
    </citation>
    <scope>NUCLEOTIDE SEQUENCE [LARGE SCALE GENOMIC DNA]</scope>
    <source>
        <strain evidence="4 5">ZX01</strain>
    </source>
</reference>
<comment type="caution">
    <text evidence="4">The sequence shown here is derived from an EMBL/GenBank/DDBJ whole genome shotgun (WGS) entry which is preliminary data.</text>
</comment>
<gene>
    <name evidence="4" type="ORF">ATE80_06365</name>
</gene>
<keyword evidence="2" id="KW-0597">Phosphoprotein</keyword>
<dbReference type="AlphaFoldDB" id="A0A117IWV9"/>
<dbReference type="Pfam" id="PF00550">
    <property type="entry name" value="PP-binding"/>
    <property type="match status" value="1"/>
</dbReference>
<dbReference type="STRING" id="936756.ATE80_06365"/>
<keyword evidence="1" id="KW-0596">Phosphopantetheine</keyword>
<evidence type="ECO:0000256" key="1">
    <source>
        <dbReference type="ARBA" id="ARBA00022450"/>
    </source>
</evidence>
<dbReference type="EMBL" id="LNSV01000010">
    <property type="protein sequence ID" value="KUH39560.1"/>
    <property type="molecule type" value="Genomic_DNA"/>
</dbReference>
<proteinExistence type="predicted"/>
<dbReference type="PANTHER" id="PTHR45527">
    <property type="entry name" value="NONRIBOSOMAL PEPTIDE SYNTHETASE"/>
    <property type="match status" value="1"/>
</dbReference>
<dbReference type="InterPro" id="IPR020806">
    <property type="entry name" value="PKS_PP-bd"/>
</dbReference>
<dbReference type="RefSeq" id="WP_058941150.1">
    <property type="nucleotide sequence ID" value="NZ_LNSV01000010.1"/>
</dbReference>
<dbReference type="SUPFAM" id="SSF47336">
    <property type="entry name" value="ACP-like"/>
    <property type="match status" value="1"/>
</dbReference>
<evidence type="ECO:0000256" key="2">
    <source>
        <dbReference type="ARBA" id="ARBA00022553"/>
    </source>
</evidence>
<dbReference type="GO" id="GO:0005737">
    <property type="term" value="C:cytoplasm"/>
    <property type="evidence" value="ECO:0007669"/>
    <property type="project" value="TreeGrafter"/>
</dbReference>
<dbReference type="GO" id="GO:0044550">
    <property type="term" value="P:secondary metabolite biosynthetic process"/>
    <property type="evidence" value="ECO:0007669"/>
    <property type="project" value="TreeGrafter"/>
</dbReference>
<evidence type="ECO:0000259" key="3">
    <source>
        <dbReference type="PROSITE" id="PS50075"/>
    </source>
</evidence>
<dbReference type="SMART" id="SM00823">
    <property type="entry name" value="PKS_PP"/>
    <property type="match status" value="1"/>
</dbReference>
<feature type="domain" description="Carrier" evidence="3">
    <location>
        <begin position="10"/>
        <end position="83"/>
    </location>
</feature>
<dbReference type="Proteomes" id="UP000054011">
    <property type="component" value="Unassembled WGS sequence"/>
</dbReference>
<dbReference type="PROSITE" id="PS50075">
    <property type="entry name" value="CARRIER"/>
    <property type="match status" value="1"/>
</dbReference>
<organism evidence="4 5">
    <name type="scientific">Streptomyces kanasensis</name>
    <dbReference type="NCBI Taxonomy" id="936756"/>
    <lineage>
        <taxon>Bacteria</taxon>
        <taxon>Bacillati</taxon>
        <taxon>Actinomycetota</taxon>
        <taxon>Actinomycetes</taxon>
        <taxon>Kitasatosporales</taxon>
        <taxon>Streptomycetaceae</taxon>
        <taxon>Streptomyces</taxon>
    </lineage>
</organism>
<evidence type="ECO:0000313" key="4">
    <source>
        <dbReference type="EMBL" id="KUH39560.1"/>
    </source>
</evidence>
<name>A0A117IWV9_9ACTN</name>
<dbReference type="PANTHER" id="PTHR45527:SF1">
    <property type="entry name" value="FATTY ACID SYNTHASE"/>
    <property type="match status" value="1"/>
</dbReference>
<dbReference type="GO" id="GO:0017000">
    <property type="term" value="P:antibiotic biosynthetic process"/>
    <property type="evidence" value="ECO:0007669"/>
    <property type="project" value="UniProtKB-ARBA"/>
</dbReference>
<dbReference type="GO" id="GO:0043041">
    <property type="term" value="P:amino acid activation for nonribosomal peptide biosynthetic process"/>
    <property type="evidence" value="ECO:0007669"/>
    <property type="project" value="TreeGrafter"/>
</dbReference>
<dbReference type="InterPro" id="IPR009081">
    <property type="entry name" value="PP-bd_ACP"/>
</dbReference>
<protein>
    <recommendedName>
        <fullName evidence="3">Carrier domain-containing protein</fullName>
    </recommendedName>
</protein>
<dbReference type="InterPro" id="IPR036736">
    <property type="entry name" value="ACP-like_sf"/>
</dbReference>